<evidence type="ECO:0000256" key="3">
    <source>
        <dbReference type="HAMAP-Rule" id="MF_01589"/>
    </source>
</evidence>
<feature type="binding site" evidence="3 4">
    <location>
        <begin position="62"/>
        <end position="64"/>
    </location>
    <ligand>
        <name>S-adenosyl-L-methionine</name>
        <dbReference type="ChEBI" id="CHEBI:59789"/>
    </ligand>
</feature>
<dbReference type="InterPro" id="IPR041698">
    <property type="entry name" value="Methyltransf_25"/>
</dbReference>
<proteinExistence type="inferred from homology"/>
<dbReference type="InterPro" id="IPR005271">
    <property type="entry name" value="CmoA"/>
</dbReference>
<organism evidence="6 7">
    <name type="scientific">Desulfobulbus propionicus (strain ATCC 33891 / DSM 2032 / VKM B-1956 / 1pr3)</name>
    <dbReference type="NCBI Taxonomy" id="577650"/>
    <lineage>
        <taxon>Bacteria</taxon>
        <taxon>Pseudomonadati</taxon>
        <taxon>Thermodesulfobacteriota</taxon>
        <taxon>Desulfobulbia</taxon>
        <taxon>Desulfobulbales</taxon>
        <taxon>Desulfobulbaceae</taxon>
        <taxon>Desulfobulbus</taxon>
    </lineage>
</organism>
<dbReference type="EMBL" id="CP002364">
    <property type="protein sequence ID" value="ADW18763.1"/>
    <property type="molecule type" value="Genomic_DNA"/>
</dbReference>
<dbReference type="InterPro" id="IPR029063">
    <property type="entry name" value="SAM-dependent_MTases_sf"/>
</dbReference>
<evidence type="ECO:0000313" key="7">
    <source>
        <dbReference type="Proteomes" id="UP000006365"/>
    </source>
</evidence>
<dbReference type="NCBIfam" id="TIGR00740">
    <property type="entry name" value="carboxy-S-adenosyl-L-methionine synthase CmoA"/>
    <property type="match status" value="1"/>
</dbReference>
<evidence type="ECO:0000256" key="4">
    <source>
        <dbReference type="PIRSR" id="PIRSR006325-1"/>
    </source>
</evidence>
<feature type="domain" description="Methyltransferase" evidence="5">
    <location>
        <begin position="60"/>
        <end position="156"/>
    </location>
</feature>
<evidence type="ECO:0000259" key="5">
    <source>
        <dbReference type="Pfam" id="PF13649"/>
    </source>
</evidence>
<dbReference type="HAMAP" id="MF_01589">
    <property type="entry name" value="Cx_SAM_synthase"/>
    <property type="match status" value="1"/>
</dbReference>
<dbReference type="KEGG" id="dpr:Despr_2627"/>
<dbReference type="PIRSF" id="PIRSF006325">
    <property type="entry name" value="MeTrfase_bac"/>
    <property type="match status" value="1"/>
</dbReference>
<keyword evidence="7" id="KW-1185">Reference proteome</keyword>
<feature type="binding site" evidence="3 4">
    <location>
        <position position="37"/>
    </location>
    <ligand>
        <name>S-adenosyl-L-methionine</name>
        <dbReference type="ChEBI" id="CHEBI:59789"/>
    </ligand>
</feature>
<dbReference type="Proteomes" id="UP000006365">
    <property type="component" value="Chromosome"/>
</dbReference>
<dbReference type="GO" id="GO:0016743">
    <property type="term" value="F:carboxyl- or carbamoyltransferase activity"/>
    <property type="evidence" value="ECO:0007669"/>
    <property type="project" value="UniProtKB-UniRule"/>
</dbReference>
<dbReference type="GO" id="GO:0032259">
    <property type="term" value="P:methylation"/>
    <property type="evidence" value="ECO:0007669"/>
    <property type="project" value="UniProtKB-KW"/>
</dbReference>
<comment type="catalytic activity">
    <reaction evidence="3">
        <text>prephenate + S-adenosyl-L-methionine = carboxy-S-adenosyl-L-methionine + 3-phenylpyruvate + H2O</text>
        <dbReference type="Rhea" id="RHEA:51692"/>
        <dbReference type="ChEBI" id="CHEBI:15377"/>
        <dbReference type="ChEBI" id="CHEBI:18005"/>
        <dbReference type="ChEBI" id="CHEBI:29934"/>
        <dbReference type="ChEBI" id="CHEBI:59789"/>
        <dbReference type="ChEBI" id="CHEBI:134278"/>
    </reaction>
</comment>
<dbReference type="PANTHER" id="PTHR43861">
    <property type="entry name" value="TRANS-ACONITATE 2-METHYLTRANSFERASE-RELATED"/>
    <property type="match status" value="1"/>
</dbReference>
<protein>
    <recommendedName>
        <fullName evidence="3">Carboxy-S-adenosyl-L-methionine synthase</fullName>
        <shortName evidence="3">Cx-SAM synthase</shortName>
        <ecNumber evidence="3">2.1.3.-</ecNumber>
    </recommendedName>
</protein>
<comment type="similarity">
    <text evidence="3">Belongs to the class I-like SAM-binding methyltransferase superfamily. Cx-SAM synthase family.</text>
</comment>
<accession>A0A7U3YNR9</accession>
<keyword evidence="6" id="KW-0489">Methyltransferase</keyword>
<evidence type="ECO:0000256" key="2">
    <source>
        <dbReference type="ARBA" id="ARBA00022691"/>
    </source>
</evidence>
<feature type="binding site" evidence="3 4">
    <location>
        <position position="130"/>
    </location>
    <ligand>
        <name>S-adenosyl-L-methionine</name>
        <dbReference type="ChEBI" id="CHEBI:59789"/>
    </ligand>
</feature>
<dbReference type="AlphaFoldDB" id="A0A7U3YNR9"/>
<comment type="function">
    <text evidence="3">Catalyzes the conversion of S-adenosyl-L-methionine (SAM) to carboxy-S-adenosyl-L-methionine (Cx-SAM).</text>
</comment>
<name>A0A7U3YNR9_DESPD</name>
<feature type="binding site" evidence="3 4">
    <location>
        <begin position="87"/>
        <end position="88"/>
    </location>
    <ligand>
        <name>S-adenosyl-L-methionine</name>
        <dbReference type="ChEBI" id="CHEBI:59789"/>
    </ligand>
</feature>
<dbReference type="Gene3D" id="3.40.50.150">
    <property type="entry name" value="Vaccinia Virus protein VP39"/>
    <property type="match status" value="1"/>
</dbReference>
<reference evidence="6 7" key="1">
    <citation type="journal article" date="2011" name="Stand. Genomic Sci.">
        <title>Complete genome sequence of Desulfobulbus propionicus type strain (1pr3).</title>
        <authorList>
            <person name="Pagani I."/>
            <person name="Lapidus A."/>
            <person name="Nolan M."/>
            <person name="Lucas S."/>
            <person name="Hammon N."/>
            <person name="Deshpande S."/>
            <person name="Cheng J.F."/>
            <person name="Chertkov O."/>
            <person name="Davenport K."/>
            <person name="Tapia R."/>
            <person name="Han C."/>
            <person name="Goodwin L."/>
            <person name="Pitluck S."/>
            <person name="Liolios K."/>
            <person name="Mavromatis K."/>
            <person name="Ivanova N."/>
            <person name="Mikhailova N."/>
            <person name="Pati A."/>
            <person name="Chen A."/>
            <person name="Palaniappan K."/>
            <person name="Land M."/>
            <person name="Hauser L."/>
            <person name="Chang Y.J."/>
            <person name="Jeffries C.D."/>
            <person name="Detter J.C."/>
            <person name="Brambilla E."/>
            <person name="Kannan K.P."/>
            <person name="Djao O.D."/>
            <person name="Rohde M."/>
            <person name="Pukall R."/>
            <person name="Spring S."/>
            <person name="Goker M."/>
            <person name="Sikorski J."/>
            <person name="Woyke T."/>
            <person name="Bristow J."/>
            <person name="Eisen J.A."/>
            <person name="Markowitz V."/>
            <person name="Hugenholtz P."/>
            <person name="Kyrpides N.C."/>
            <person name="Klenk H.P."/>
        </authorList>
    </citation>
    <scope>NUCLEOTIDE SEQUENCE [LARGE SCALE GENOMIC DNA]</scope>
    <source>
        <strain evidence="7">ATCC 33891 / DSM 2032 / 1pr3</strain>
    </source>
</reference>
<evidence type="ECO:0000313" key="6">
    <source>
        <dbReference type="EMBL" id="ADW18763.1"/>
    </source>
</evidence>
<dbReference type="EC" id="2.1.3.-" evidence="3"/>
<dbReference type="GO" id="GO:0002098">
    <property type="term" value="P:tRNA wobble uridine modification"/>
    <property type="evidence" value="ECO:0007669"/>
    <property type="project" value="InterPro"/>
</dbReference>
<feature type="binding site" evidence="3">
    <location>
        <position position="197"/>
    </location>
    <ligand>
        <name>S-adenosyl-L-methionine</name>
        <dbReference type="ChEBI" id="CHEBI:59789"/>
    </ligand>
</feature>
<dbReference type="CDD" id="cd02440">
    <property type="entry name" value="AdoMet_MTases"/>
    <property type="match status" value="1"/>
</dbReference>
<keyword evidence="1 3" id="KW-0808">Transferase</keyword>
<dbReference type="GO" id="GO:1904047">
    <property type="term" value="F:S-adenosyl-L-methionine binding"/>
    <property type="evidence" value="ECO:0007669"/>
    <property type="project" value="UniProtKB-UniRule"/>
</dbReference>
<evidence type="ECO:0000256" key="1">
    <source>
        <dbReference type="ARBA" id="ARBA00022679"/>
    </source>
</evidence>
<dbReference type="SUPFAM" id="SSF53335">
    <property type="entry name" value="S-adenosyl-L-methionine-dependent methyltransferases"/>
    <property type="match status" value="1"/>
</dbReference>
<dbReference type="PANTHER" id="PTHR43861:SF2">
    <property type="entry name" value="CARBOXY-S-ADENOSYL-L-METHIONINE SYNTHASE"/>
    <property type="match status" value="1"/>
</dbReference>
<sequence length="241" mass="27375">MSEDTLYSSGEVEEDFTFNDRVAEVFDDMLSRSIPYYRTVIDGMAQLLACRLPGGGTLYDLGCSTGTTLLELCRRLPERQFHYIGIDNAPSMLDKARKKSAMFGKRTVLQFIQDDITSCPLPSASAIICNYTLQFLRPMTRQAFVDRIHAALPAGGIFFLSEKTISHAGRLNRDFIEIYHAFKKQQGYSELEIAAKREALENVLIPFSLDENIALLRHAGFDEIETYFKWFNFTALVALKR</sequence>
<keyword evidence="2 3" id="KW-0949">S-adenosyl-L-methionine</keyword>
<dbReference type="GO" id="GO:0008168">
    <property type="term" value="F:methyltransferase activity"/>
    <property type="evidence" value="ECO:0007669"/>
    <property type="project" value="UniProtKB-KW"/>
</dbReference>
<dbReference type="Pfam" id="PF13649">
    <property type="entry name" value="Methyltransf_25"/>
    <property type="match status" value="1"/>
</dbReference>
<dbReference type="RefSeq" id="WP_015725289.1">
    <property type="nucleotide sequence ID" value="NC_014972.1"/>
</dbReference>
<feature type="binding site" evidence="3 4">
    <location>
        <begin position="115"/>
        <end position="116"/>
    </location>
    <ligand>
        <name>S-adenosyl-L-methionine</name>
        <dbReference type="ChEBI" id="CHEBI:59789"/>
    </ligand>
</feature>
<gene>
    <name evidence="3" type="primary">cmoA</name>
    <name evidence="6" type="ordered locus">Despr_2627</name>
</gene>